<dbReference type="PANTHER" id="PTHR39339">
    <property type="entry name" value="SLR1444 PROTEIN"/>
    <property type="match status" value="1"/>
</dbReference>
<evidence type="ECO:0000313" key="2">
    <source>
        <dbReference type="EMBL" id="MBK9297365.1"/>
    </source>
</evidence>
<proteinExistence type="predicted"/>
<name>A0A936NBP8_9ACTN</name>
<evidence type="ECO:0000313" key="3">
    <source>
        <dbReference type="Proteomes" id="UP000727993"/>
    </source>
</evidence>
<feature type="domain" description="CHAD" evidence="1">
    <location>
        <begin position="17"/>
        <end position="296"/>
    </location>
</feature>
<comment type="caution">
    <text evidence="2">The sequence shown here is derived from an EMBL/GenBank/DDBJ whole genome shotgun (WGS) entry which is preliminary data.</text>
</comment>
<dbReference type="InterPro" id="IPR007899">
    <property type="entry name" value="CHAD_dom"/>
</dbReference>
<dbReference type="PROSITE" id="PS51708">
    <property type="entry name" value="CHAD"/>
    <property type="match status" value="1"/>
</dbReference>
<reference evidence="2 3" key="1">
    <citation type="submission" date="2020-10" db="EMBL/GenBank/DDBJ databases">
        <title>Connecting structure to function with the recovery of over 1000 high-quality activated sludge metagenome-assembled genomes encoding full-length rRNA genes using long-read sequencing.</title>
        <authorList>
            <person name="Singleton C.M."/>
            <person name="Petriglieri F."/>
            <person name="Kristensen J.M."/>
            <person name="Kirkegaard R.H."/>
            <person name="Michaelsen T.Y."/>
            <person name="Andersen M.H."/>
            <person name="Karst S.M."/>
            <person name="Dueholm M.S."/>
            <person name="Nielsen P.H."/>
            <person name="Albertsen M."/>
        </authorList>
    </citation>
    <scope>NUCLEOTIDE SEQUENCE [LARGE SCALE GENOMIC DNA]</scope>
    <source>
        <strain evidence="2">Lyne_18-Q3-R50-59_MAXAC.006</strain>
    </source>
</reference>
<dbReference type="InterPro" id="IPR038186">
    <property type="entry name" value="CHAD_dom_sf"/>
</dbReference>
<sequence>MTTYPEVSAAEYRIQADEKLEAAVRRIAHEQVEQAIAQLRGIDTHNAQGSIHQCRKHIKKLRGLLRMVRPSMGRAYRPANNTFRDAARLLSPYRDAHALLATFDDAIAADPEGVPAGGLGAAWRELVRRADDSTRSVTGGSAEVQRALELLEHGAEGIDGWKLKGSGWNAAAGGVIKTYRRGLVALSAIEEGGAPERFHELRKRAKYTWYHLRLLDETAPSVLAPTAGLFHALTDGLGDAHDLAVLRDMMLDEPDAFGGDQMVAAAFALLDGYRLTLERRSTALAELLYAESSEAFAERLGVYWSLRKRPPHGAAGELAKLFPPDDAWEKCTVARLRIAARSVGLPGRSTMHRDRLVAALRAEGVDPGVSSD</sequence>
<dbReference type="Gene3D" id="1.40.20.10">
    <property type="entry name" value="CHAD domain"/>
    <property type="match status" value="1"/>
</dbReference>
<organism evidence="2 3">
    <name type="scientific">Candidatus Neomicrothrix subdominans</name>
    <dbReference type="NCBI Taxonomy" id="2954438"/>
    <lineage>
        <taxon>Bacteria</taxon>
        <taxon>Bacillati</taxon>
        <taxon>Actinomycetota</taxon>
        <taxon>Acidimicrobiia</taxon>
        <taxon>Acidimicrobiales</taxon>
        <taxon>Microthrixaceae</taxon>
        <taxon>Candidatus Neomicrothrix</taxon>
    </lineage>
</organism>
<dbReference type="EMBL" id="JADJZA010000007">
    <property type="protein sequence ID" value="MBK9297365.1"/>
    <property type="molecule type" value="Genomic_DNA"/>
</dbReference>
<dbReference type="Pfam" id="PF05235">
    <property type="entry name" value="CHAD"/>
    <property type="match status" value="1"/>
</dbReference>
<dbReference type="PANTHER" id="PTHR39339:SF1">
    <property type="entry name" value="CHAD DOMAIN-CONTAINING PROTEIN"/>
    <property type="match status" value="1"/>
</dbReference>
<accession>A0A936NBP8</accession>
<protein>
    <submittedName>
        <fullName evidence="2">CHAD domain-containing protein</fullName>
    </submittedName>
</protein>
<dbReference type="Proteomes" id="UP000727993">
    <property type="component" value="Unassembled WGS sequence"/>
</dbReference>
<dbReference type="SMART" id="SM00880">
    <property type="entry name" value="CHAD"/>
    <property type="match status" value="1"/>
</dbReference>
<gene>
    <name evidence="2" type="ORF">IPN02_11150</name>
</gene>
<dbReference type="AlphaFoldDB" id="A0A936NBP8"/>
<evidence type="ECO:0000259" key="1">
    <source>
        <dbReference type="PROSITE" id="PS51708"/>
    </source>
</evidence>